<feature type="transmembrane region" description="Helical" evidence="6">
    <location>
        <begin position="129"/>
        <end position="146"/>
    </location>
</feature>
<evidence type="ECO:0000313" key="8">
    <source>
        <dbReference type="EMBL" id="KXB61184.1"/>
    </source>
</evidence>
<organism evidence="8 9">
    <name type="scientific">Lachnoanaerobaculum saburreum</name>
    <dbReference type="NCBI Taxonomy" id="467210"/>
    <lineage>
        <taxon>Bacteria</taxon>
        <taxon>Bacillati</taxon>
        <taxon>Bacillota</taxon>
        <taxon>Clostridia</taxon>
        <taxon>Lachnospirales</taxon>
        <taxon>Lachnospiraceae</taxon>
        <taxon>Lachnoanaerobaculum</taxon>
    </lineage>
</organism>
<dbReference type="OrthoDB" id="357521at2"/>
<evidence type="ECO:0000256" key="2">
    <source>
        <dbReference type="ARBA" id="ARBA00022475"/>
    </source>
</evidence>
<feature type="domain" description="Putative aromatic acid exporter C-terminal" evidence="7">
    <location>
        <begin position="152"/>
        <end position="313"/>
    </location>
</feature>
<evidence type="ECO:0000256" key="5">
    <source>
        <dbReference type="ARBA" id="ARBA00023136"/>
    </source>
</evidence>
<keyword evidence="4 6" id="KW-1133">Transmembrane helix</keyword>
<dbReference type="Pfam" id="PF06081">
    <property type="entry name" value="ArAE_1"/>
    <property type="match status" value="1"/>
</dbReference>
<feature type="transmembrane region" description="Helical" evidence="6">
    <location>
        <begin position="12"/>
        <end position="35"/>
    </location>
</feature>
<evidence type="ECO:0000259" key="7">
    <source>
        <dbReference type="Pfam" id="PF11728"/>
    </source>
</evidence>
<dbReference type="STRING" id="467210.HMPREF1866_00125"/>
<evidence type="ECO:0000256" key="6">
    <source>
        <dbReference type="SAM" id="Phobius"/>
    </source>
</evidence>
<dbReference type="Gene3D" id="1.20.120.940">
    <property type="entry name" value="Putative aromatic acid exporter, C-terminal domain"/>
    <property type="match status" value="1"/>
</dbReference>
<dbReference type="InterPro" id="IPR010343">
    <property type="entry name" value="ArAE_1"/>
</dbReference>
<dbReference type="RefSeq" id="WP_060930140.1">
    <property type="nucleotide sequence ID" value="NZ_KQ959772.1"/>
</dbReference>
<dbReference type="InterPro" id="IPR021062">
    <property type="entry name" value="ArAE_1_C"/>
</dbReference>
<feature type="transmembrane region" description="Helical" evidence="6">
    <location>
        <begin position="81"/>
        <end position="101"/>
    </location>
</feature>
<comment type="caution">
    <text evidence="8">The sequence shown here is derived from an EMBL/GenBank/DDBJ whole genome shotgun (WGS) entry which is preliminary data.</text>
</comment>
<keyword evidence="2" id="KW-1003">Cell membrane</keyword>
<reference evidence="9" key="1">
    <citation type="submission" date="2016-01" db="EMBL/GenBank/DDBJ databases">
        <authorList>
            <person name="Mitreva M."/>
            <person name="Pepin K.H."/>
            <person name="Mihindukulasuriya K.A."/>
            <person name="Fulton R."/>
            <person name="Fronick C."/>
            <person name="O'Laughlin M."/>
            <person name="Miner T."/>
            <person name="Herter B."/>
            <person name="Rosa B.A."/>
            <person name="Cordes M."/>
            <person name="Tomlinson C."/>
            <person name="Wollam A."/>
            <person name="Palsikar V.B."/>
            <person name="Mardis E.R."/>
            <person name="Wilson R.K."/>
        </authorList>
    </citation>
    <scope>NUCLEOTIDE SEQUENCE [LARGE SCALE GENOMIC DNA]</scope>
    <source>
        <strain evidence="9">DNF00896</strain>
    </source>
</reference>
<feature type="transmembrane region" description="Helical" evidence="6">
    <location>
        <begin position="55"/>
        <end position="74"/>
    </location>
</feature>
<evidence type="ECO:0000256" key="1">
    <source>
        <dbReference type="ARBA" id="ARBA00004651"/>
    </source>
</evidence>
<evidence type="ECO:0000313" key="9">
    <source>
        <dbReference type="Proteomes" id="UP000070394"/>
    </source>
</evidence>
<evidence type="ECO:0000256" key="4">
    <source>
        <dbReference type="ARBA" id="ARBA00022989"/>
    </source>
</evidence>
<comment type="subcellular location">
    <subcellularLocation>
        <location evidence="1">Cell membrane</location>
        <topology evidence="1">Multi-pass membrane protein</topology>
    </subcellularLocation>
</comment>
<sequence>MDFFKKINFIKVLKIAIGTGISIIIAEFLGLKYVSSAGIITLLSIQDTKKSTIKIALKRIAGFVVSMFIAFVMFNTIGYNVPAIICYLLVFVSICIFFEMYESLSPCAVLVIHIMFEKYMNIDVVRNEALLMLIGASVGIILNMYMPRNLAHIREYQAKIEDEIRIILDKLVVFLKDEKEKLDYDFDALEKIIDDAIAKSYTDKDNILSYDLKYFIDYMEMRKSQIMVLRYIFMQGSTMNSRPAQARDIADFLQNLIPKLRESNNVVNALLGLYFVKEKLRSSELPKTVTEFEDRAILCSVLVNIEQFLEIKREFVENISEEEKKMFWK</sequence>
<dbReference type="Pfam" id="PF11728">
    <property type="entry name" value="ArAE_1_C"/>
    <property type="match status" value="1"/>
</dbReference>
<name>A0A134A0F8_9FIRM</name>
<protein>
    <recommendedName>
        <fullName evidence="7">Putative aromatic acid exporter C-terminal domain-containing protein</fullName>
    </recommendedName>
</protein>
<keyword evidence="9" id="KW-1185">Reference proteome</keyword>
<dbReference type="Proteomes" id="UP000070394">
    <property type="component" value="Unassembled WGS sequence"/>
</dbReference>
<dbReference type="PANTHER" id="PTHR40064">
    <property type="entry name" value="MEMBRANE PROTEIN-RELATED"/>
    <property type="match status" value="1"/>
</dbReference>
<proteinExistence type="predicted"/>
<dbReference type="PANTHER" id="PTHR40064:SF1">
    <property type="entry name" value="MEMBRANE PROTEIN"/>
    <property type="match status" value="1"/>
</dbReference>
<dbReference type="PATRIC" id="fig|467210.3.peg.124"/>
<accession>A0A134A0F8</accession>
<evidence type="ECO:0000256" key="3">
    <source>
        <dbReference type="ARBA" id="ARBA00022692"/>
    </source>
</evidence>
<dbReference type="AlphaFoldDB" id="A0A134A0F8"/>
<dbReference type="GO" id="GO:0005886">
    <property type="term" value="C:plasma membrane"/>
    <property type="evidence" value="ECO:0007669"/>
    <property type="project" value="UniProtKB-SubCell"/>
</dbReference>
<dbReference type="InterPro" id="IPR052984">
    <property type="entry name" value="UPF0421"/>
</dbReference>
<keyword evidence="5 6" id="KW-0472">Membrane</keyword>
<gene>
    <name evidence="8" type="ORF">HMPREF1866_00125</name>
</gene>
<keyword evidence="3 6" id="KW-0812">Transmembrane</keyword>
<dbReference type="InterPro" id="IPR038323">
    <property type="entry name" value="ArAE_1_C_sf"/>
</dbReference>
<dbReference type="EMBL" id="LSDA01000002">
    <property type="protein sequence ID" value="KXB61184.1"/>
    <property type="molecule type" value="Genomic_DNA"/>
</dbReference>